<feature type="region of interest" description="Disordered" evidence="1">
    <location>
        <begin position="30"/>
        <end position="67"/>
    </location>
</feature>
<evidence type="ECO:0000313" key="3">
    <source>
        <dbReference type="Proteomes" id="UP001305647"/>
    </source>
</evidence>
<reference evidence="2" key="2">
    <citation type="submission" date="2023-05" db="EMBL/GenBank/DDBJ databases">
        <authorList>
            <consortium name="Lawrence Berkeley National Laboratory"/>
            <person name="Steindorff A."/>
            <person name="Hensen N."/>
            <person name="Bonometti L."/>
            <person name="Westerberg I."/>
            <person name="Brannstrom I.O."/>
            <person name="Guillou S."/>
            <person name="Cros-Aarteil S."/>
            <person name="Calhoun S."/>
            <person name="Haridas S."/>
            <person name="Kuo A."/>
            <person name="Mondo S."/>
            <person name="Pangilinan J."/>
            <person name="Riley R."/>
            <person name="Labutti K."/>
            <person name="Andreopoulos B."/>
            <person name="Lipzen A."/>
            <person name="Chen C."/>
            <person name="Yanf M."/>
            <person name="Daum C."/>
            <person name="Ng V."/>
            <person name="Clum A."/>
            <person name="Ohm R."/>
            <person name="Martin F."/>
            <person name="Silar P."/>
            <person name="Natvig D."/>
            <person name="Lalanne C."/>
            <person name="Gautier V."/>
            <person name="Ament-Velasquez S.L."/>
            <person name="Kruys A."/>
            <person name="Hutchinson M.I."/>
            <person name="Powell A.J."/>
            <person name="Barry K."/>
            <person name="Miller A.N."/>
            <person name="Grigoriev I.V."/>
            <person name="Debuchy R."/>
            <person name="Gladieux P."/>
            <person name="Thoren M.H."/>
            <person name="Johannesson H."/>
        </authorList>
    </citation>
    <scope>NUCLEOTIDE SEQUENCE</scope>
    <source>
        <strain evidence="2">CBS 757.83</strain>
    </source>
</reference>
<proteinExistence type="predicted"/>
<reference evidence="2" key="1">
    <citation type="journal article" date="2023" name="Mol. Phylogenet. Evol.">
        <title>Genome-scale phylogeny and comparative genomics of the fungal order Sordariales.</title>
        <authorList>
            <person name="Hensen N."/>
            <person name="Bonometti L."/>
            <person name="Westerberg I."/>
            <person name="Brannstrom I.O."/>
            <person name="Guillou S."/>
            <person name="Cros-Aarteil S."/>
            <person name="Calhoun S."/>
            <person name="Haridas S."/>
            <person name="Kuo A."/>
            <person name="Mondo S."/>
            <person name="Pangilinan J."/>
            <person name="Riley R."/>
            <person name="LaButti K."/>
            <person name="Andreopoulos B."/>
            <person name="Lipzen A."/>
            <person name="Chen C."/>
            <person name="Yan M."/>
            <person name="Daum C."/>
            <person name="Ng V."/>
            <person name="Clum A."/>
            <person name="Steindorff A."/>
            <person name="Ohm R.A."/>
            <person name="Martin F."/>
            <person name="Silar P."/>
            <person name="Natvig D.O."/>
            <person name="Lalanne C."/>
            <person name="Gautier V."/>
            <person name="Ament-Velasquez S.L."/>
            <person name="Kruys A."/>
            <person name="Hutchinson M.I."/>
            <person name="Powell A.J."/>
            <person name="Barry K."/>
            <person name="Miller A.N."/>
            <person name="Grigoriev I.V."/>
            <person name="Debuchy R."/>
            <person name="Gladieux P."/>
            <person name="Hiltunen Thoren M."/>
            <person name="Johannesson H."/>
        </authorList>
    </citation>
    <scope>NUCLEOTIDE SEQUENCE</scope>
    <source>
        <strain evidence="2">CBS 757.83</strain>
    </source>
</reference>
<name>A0AAN6T0N5_9PEZI</name>
<evidence type="ECO:0000256" key="1">
    <source>
        <dbReference type="SAM" id="MobiDB-lite"/>
    </source>
</evidence>
<protein>
    <submittedName>
        <fullName evidence="2">Uncharacterized protein</fullName>
    </submittedName>
</protein>
<gene>
    <name evidence="2" type="ORF">N658DRAFT_559284</name>
</gene>
<sequence>MAPAGSHLQEQPRHCCHCRCYQNWDQTPMPSSWDAQPREELLGTGSRSDSGMETRSEGSITLQGDLDDELSVDDSELHQLRELISASNKDLRRRRQMDGNRCSKEFPERESYRQTPCWTRGAEDGWNRNYLTGWNEFSKPSAPSYLTCFGFTVRSMIPHMLLVDYGLPAPPVCTAPWIFSEEVIRSLERLAGYLTSTACLWEQGQIPDSATWDCLALALRRSHGFWDSGMDQEVWDAATTIYYYSYTAMPWGRAGPSTIYYT</sequence>
<dbReference type="Proteomes" id="UP001305647">
    <property type="component" value="Unassembled WGS sequence"/>
</dbReference>
<keyword evidence="3" id="KW-1185">Reference proteome</keyword>
<accession>A0AAN6T0N5</accession>
<feature type="non-terminal residue" evidence="2">
    <location>
        <position position="262"/>
    </location>
</feature>
<dbReference type="EMBL" id="MU863638">
    <property type="protein sequence ID" value="KAK4100765.1"/>
    <property type="molecule type" value="Genomic_DNA"/>
</dbReference>
<comment type="caution">
    <text evidence="2">The sequence shown here is derived from an EMBL/GenBank/DDBJ whole genome shotgun (WGS) entry which is preliminary data.</text>
</comment>
<dbReference type="AlphaFoldDB" id="A0AAN6T0N5"/>
<evidence type="ECO:0000313" key="2">
    <source>
        <dbReference type="EMBL" id="KAK4100765.1"/>
    </source>
</evidence>
<organism evidence="2 3">
    <name type="scientific">Parathielavia hyrcaniae</name>
    <dbReference type="NCBI Taxonomy" id="113614"/>
    <lineage>
        <taxon>Eukaryota</taxon>
        <taxon>Fungi</taxon>
        <taxon>Dikarya</taxon>
        <taxon>Ascomycota</taxon>
        <taxon>Pezizomycotina</taxon>
        <taxon>Sordariomycetes</taxon>
        <taxon>Sordariomycetidae</taxon>
        <taxon>Sordariales</taxon>
        <taxon>Chaetomiaceae</taxon>
        <taxon>Parathielavia</taxon>
    </lineage>
</organism>